<dbReference type="AlphaFoldDB" id="A0A026W991"/>
<evidence type="ECO:0008006" key="4">
    <source>
        <dbReference type="Google" id="ProtNLM"/>
    </source>
</evidence>
<protein>
    <recommendedName>
        <fullName evidence="4">Secreted protein</fullName>
    </recommendedName>
</protein>
<evidence type="ECO:0000313" key="3">
    <source>
        <dbReference type="Proteomes" id="UP000053097"/>
    </source>
</evidence>
<evidence type="ECO:0000313" key="2">
    <source>
        <dbReference type="EMBL" id="EZA52231.1"/>
    </source>
</evidence>
<keyword evidence="1" id="KW-0732">Signal</keyword>
<accession>A0A026W991</accession>
<keyword evidence="3" id="KW-1185">Reference proteome</keyword>
<organism evidence="2 3">
    <name type="scientific">Ooceraea biroi</name>
    <name type="common">Clonal raider ant</name>
    <name type="synonym">Cerapachys biroi</name>
    <dbReference type="NCBI Taxonomy" id="2015173"/>
    <lineage>
        <taxon>Eukaryota</taxon>
        <taxon>Metazoa</taxon>
        <taxon>Ecdysozoa</taxon>
        <taxon>Arthropoda</taxon>
        <taxon>Hexapoda</taxon>
        <taxon>Insecta</taxon>
        <taxon>Pterygota</taxon>
        <taxon>Neoptera</taxon>
        <taxon>Endopterygota</taxon>
        <taxon>Hymenoptera</taxon>
        <taxon>Apocrita</taxon>
        <taxon>Aculeata</taxon>
        <taxon>Formicoidea</taxon>
        <taxon>Formicidae</taxon>
        <taxon>Dorylinae</taxon>
        <taxon>Ooceraea</taxon>
    </lineage>
</organism>
<dbReference type="EMBL" id="KK107347">
    <property type="protein sequence ID" value="EZA52231.1"/>
    <property type="molecule type" value="Genomic_DNA"/>
</dbReference>
<feature type="signal peptide" evidence="1">
    <location>
        <begin position="1"/>
        <end position="20"/>
    </location>
</feature>
<proteinExistence type="predicted"/>
<sequence>TCVRACVPACLLPCLPPCVAVCLPACLPVCLSVCLSAARASVMYITTREPLPRSCFFLEERGPPHTRALSFSFDPSLFPLFAPHPYLAARAGDTLSLVA</sequence>
<gene>
    <name evidence="2" type="ORF">X777_08901</name>
</gene>
<name>A0A026W991_OOCBI</name>
<reference evidence="2 3" key="1">
    <citation type="journal article" date="2014" name="Curr. Biol.">
        <title>The genome of the clonal raider ant Cerapachys biroi.</title>
        <authorList>
            <person name="Oxley P.R."/>
            <person name="Ji L."/>
            <person name="Fetter-Pruneda I."/>
            <person name="McKenzie S.K."/>
            <person name="Li C."/>
            <person name="Hu H."/>
            <person name="Zhang G."/>
            <person name="Kronauer D.J."/>
        </authorList>
    </citation>
    <scope>NUCLEOTIDE SEQUENCE [LARGE SCALE GENOMIC DNA]</scope>
</reference>
<evidence type="ECO:0000256" key="1">
    <source>
        <dbReference type="SAM" id="SignalP"/>
    </source>
</evidence>
<feature type="chain" id="PRO_5001545601" description="Secreted protein" evidence="1">
    <location>
        <begin position="21"/>
        <end position="99"/>
    </location>
</feature>
<feature type="non-terminal residue" evidence="2">
    <location>
        <position position="1"/>
    </location>
</feature>
<dbReference type="Proteomes" id="UP000053097">
    <property type="component" value="Unassembled WGS sequence"/>
</dbReference>